<dbReference type="EC" id="2.7.7.2" evidence="15"/>
<dbReference type="GO" id="GO:0006747">
    <property type="term" value="P:FAD biosynthetic process"/>
    <property type="evidence" value="ECO:0007669"/>
    <property type="project" value="UniProtKB-UniRule"/>
</dbReference>
<dbReference type="InterPro" id="IPR023465">
    <property type="entry name" value="Riboflavin_kinase_dom_sf"/>
</dbReference>
<comment type="pathway">
    <text evidence="3 15">Cofactor biosynthesis; FMN biosynthesis; FMN from riboflavin (ATP route): step 1/1.</text>
</comment>
<comment type="pathway">
    <text evidence="2 15">Cofactor biosynthesis; FAD biosynthesis; FAD from FMN: step 1/1.</text>
</comment>
<dbReference type="Proteomes" id="UP000632828">
    <property type="component" value="Unassembled WGS sequence"/>
</dbReference>
<evidence type="ECO:0000256" key="5">
    <source>
        <dbReference type="ARBA" id="ARBA00022643"/>
    </source>
</evidence>
<keyword evidence="18" id="KW-1185">Reference proteome</keyword>
<comment type="catalytic activity">
    <reaction evidence="13 15">
        <text>riboflavin + ATP = FMN + ADP + H(+)</text>
        <dbReference type="Rhea" id="RHEA:14357"/>
        <dbReference type="ChEBI" id="CHEBI:15378"/>
        <dbReference type="ChEBI" id="CHEBI:30616"/>
        <dbReference type="ChEBI" id="CHEBI:57986"/>
        <dbReference type="ChEBI" id="CHEBI:58210"/>
        <dbReference type="ChEBI" id="CHEBI:456216"/>
        <dbReference type="EC" id="2.7.1.26"/>
    </reaction>
</comment>
<evidence type="ECO:0000256" key="12">
    <source>
        <dbReference type="ARBA" id="ARBA00023268"/>
    </source>
</evidence>
<reference evidence="17" key="1">
    <citation type="submission" date="2020-09" db="EMBL/GenBank/DDBJ databases">
        <title>Pelobacter alkaliphilus sp. nov., a novel anaerobic arsenate-reducing bacterium from terrestrial mud volcano.</title>
        <authorList>
            <person name="Khomyakova M.A."/>
            <person name="Merkel A.Y."/>
            <person name="Slobodkin A.I."/>
        </authorList>
    </citation>
    <scope>NUCLEOTIDE SEQUENCE</scope>
    <source>
        <strain evidence="17">M08fum</strain>
    </source>
</reference>
<evidence type="ECO:0000256" key="11">
    <source>
        <dbReference type="ARBA" id="ARBA00022840"/>
    </source>
</evidence>
<dbReference type="NCBIfam" id="TIGR00083">
    <property type="entry name" value="ribF"/>
    <property type="match status" value="1"/>
</dbReference>
<dbReference type="Pfam" id="PF06574">
    <property type="entry name" value="FAD_syn"/>
    <property type="match status" value="1"/>
</dbReference>
<evidence type="ECO:0000256" key="9">
    <source>
        <dbReference type="ARBA" id="ARBA00022777"/>
    </source>
</evidence>
<evidence type="ECO:0000256" key="14">
    <source>
        <dbReference type="ARBA" id="ARBA00049494"/>
    </source>
</evidence>
<dbReference type="GO" id="GO:0009398">
    <property type="term" value="P:FMN biosynthetic process"/>
    <property type="evidence" value="ECO:0007669"/>
    <property type="project" value="UniProtKB-UniRule"/>
</dbReference>
<evidence type="ECO:0000313" key="17">
    <source>
        <dbReference type="EMBL" id="MBD1399394.1"/>
    </source>
</evidence>
<comment type="catalytic activity">
    <reaction evidence="14 15">
        <text>FMN + ATP + H(+) = FAD + diphosphate</text>
        <dbReference type="Rhea" id="RHEA:17237"/>
        <dbReference type="ChEBI" id="CHEBI:15378"/>
        <dbReference type="ChEBI" id="CHEBI:30616"/>
        <dbReference type="ChEBI" id="CHEBI:33019"/>
        <dbReference type="ChEBI" id="CHEBI:57692"/>
        <dbReference type="ChEBI" id="CHEBI:58210"/>
        <dbReference type="EC" id="2.7.7.2"/>
    </reaction>
</comment>
<evidence type="ECO:0000256" key="4">
    <source>
        <dbReference type="ARBA" id="ARBA00022630"/>
    </source>
</evidence>
<dbReference type="NCBIfam" id="NF004162">
    <property type="entry name" value="PRK05627.1-5"/>
    <property type="match status" value="1"/>
</dbReference>
<dbReference type="Gene3D" id="2.40.30.30">
    <property type="entry name" value="Riboflavin kinase-like"/>
    <property type="match status" value="1"/>
</dbReference>
<dbReference type="PANTHER" id="PTHR22749">
    <property type="entry name" value="RIBOFLAVIN KINASE/FMN ADENYLYLTRANSFERASE"/>
    <property type="match status" value="1"/>
</dbReference>
<comment type="caution">
    <text evidence="17">The sequence shown here is derived from an EMBL/GenBank/DDBJ whole genome shotgun (WGS) entry which is preliminary data.</text>
</comment>
<dbReference type="EC" id="2.7.1.26" evidence="15"/>
<dbReference type="CDD" id="cd02064">
    <property type="entry name" value="FAD_synthetase_N"/>
    <property type="match status" value="1"/>
</dbReference>
<dbReference type="FunFam" id="2.40.30.30:FF:000003">
    <property type="entry name" value="Riboflavin biosynthesis protein"/>
    <property type="match status" value="1"/>
</dbReference>
<evidence type="ECO:0000256" key="3">
    <source>
        <dbReference type="ARBA" id="ARBA00005201"/>
    </source>
</evidence>
<name>A0A8J6QJS8_9BACT</name>
<sequence>MIIIDSLTRIPDDFAPSVVTLGNFDGVHLGHRALFRRLTSIARTEQLQSVVCTFYPHPLKVLAPDNAPLLLNTREERRRLIAASHVDWLIEIPFDRSFAQQSPAEFVDKVLLNRLAAQKLVVGYDYAFGQGRSGTPAFLRDFCAGKGVAVDIVEPVSAAGTPYSSTRIRQLISAGRVADVLPLLGRHYNLYGEVVSGFQRGRELGFPTANISTEKELIPAPGVYVVKVRHGDLEYGGVVNVGYCPTFGCHDLSIEVHLLDYSGEIYGEKLRVYFIERLRDETAFANVNELTVAIAEDVLKARQILQRVQVVQYSEYLPSNA</sequence>
<protein>
    <recommendedName>
        <fullName evidence="15">Riboflavin biosynthesis protein</fullName>
    </recommendedName>
    <domain>
        <recommendedName>
            <fullName evidence="15">Riboflavin kinase</fullName>
            <ecNumber evidence="15">2.7.1.26</ecNumber>
        </recommendedName>
        <alternativeName>
            <fullName evidence="15">Flavokinase</fullName>
        </alternativeName>
    </domain>
    <domain>
        <recommendedName>
            <fullName evidence="15">FMN adenylyltransferase</fullName>
            <ecNumber evidence="15">2.7.7.2</ecNumber>
        </recommendedName>
        <alternativeName>
            <fullName evidence="15">FAD pyrophosphorylase</fullName>
        </alternativeName>
        <alternativeName>
            <fullName evidence="15">FAD synthase</fullName>
        </alternativeName>
    </domain>
</protein>
<comment type="similarity">
    <text evidence="15">Belongs to the ribF family.</text>
</comment>
<dbReference type="NCBIfam" id="NF004160">
    <property type="entry name" value="PRK05627.1-3"/>
    <property type="match status" value="1"/>
</dbReference>
<evidence type="ECO:0000256" key="10">
    <source>
        <dbReference type="ARBA" id="ARBA00022827"/>
    </source>
</evidence>
<evidence type="ECO:0000256" key="13">
    <source>
        <dbReference type="ARBA" id="ARBA00047880"/>
    </source>
</evidence>
<evidence type="ECO:0000256" key="2">
    <source>
        <dbReference type="ARBA" id="ARBA00004726"/>
    </source>
</evidence>
<evidence type="ECO:0000256" key="6">
    <source>
        <dbReference type="ARBA" id="ARBA00022679"/>
    </source>
</evidence>
<dbReference type="InterPro" id="IPR015864">
    <property type="entry name" value="FAD_synthase"/>
</dbReference>
<proteinExistence type="inferred from homology"/>
<dbReference type="EMBL" id="JACWUN010000002">
    <property type="protein sequence ID" value="MBD1399394.1"/>
    <property type="molecule type" value="Genomic_DNA"/>
</dbReference>
<organism evidence="17 18">
    <name type="scientific">Pelovirga terrestris</name>
    <dbReference type="NCBI Taxonomy" id="2771352"/>
    <lineage>
        <taxon>Bacteria</taxon>
        <taxon>Pseudomonadati</taxon>
        <taxon>Thermodesulfobacteriota</taxon>
        <taxon>Desulfuromonadia</taxon>
        <taxon>Geobacterales</taxon>
        <taxon>Geobacteraceae</taxon>
        <taxon>Pelovirga</taxon>
    </lineage>
</organism>
<dbReference type="InterPro" id="IPR014729">
    <property type="entry name" value="Rossmann-like_a/b/a_fold"/>
</dbReference>
<dbReference type="SUPFAM" id="SSF52374">
    <property type="entry name" value="Nucleotidylyl transferase"/>
    <property type="match status" value="1"/>
</dbReference>
<dbReference type="GO" id="GO:0005524">
    <property type="term" value="F:ATP binding"/>
    <property type="evidence" value="ECO:0007669"/>
    <property type="project" value="UniProtKB-UniRule"/>
</dbReference>
<dbReference type="GO" id="GO:0009231">
    <property type="term" value="P:riboflavin biosynthetic process"/>
    <property type="evidence" value="ECO:0007669"/>
    <property type="project" value="InterPro"/>
</dbReference>
<dbReference type="AlphaFoldDB" id="A0A8J6QJS8"/>
<keyword evidence="5 15" id="KW-0288">FMN</keyword>
<gene>
    <name evidence="17" type="ORF">ICT70_01780</name>
</gene>
<dbReference type="PIRSF" id="PIRSF004491">
    <property type="entry name" value="FAD_Synth"/>
    <property type="match status" value="1"/>
</dbReference>
<dbReference type="GO" id="GO:0008531">
    <property type="term" value="F:riboflavin kinase activity"/>
    <property type="evidence" value="ECO:0007669"/>
    <property type="project" value="UniProtKB-UniRule"/>
</dbReference>
<dbReference type="PANTHER" id="PTHR22749:SF6">
    <property type="entry name" value="RIBOFLAVIN KINASE"/>
    <property type="match status" value="1"/>
</dbReference>
<keyword evidence="11 15" id="KW-0067">ATP-binding</keyword>
<evidence type="ECO:0000256" key="7">
    <source>
        <dbReference type="ARBA" id="ARBA00022695"/>
    </source>
</evidence>
<dbReference type="GO" id="GO:0003919">
    <property type="term" value="F:FMN adenylyltransferase activity"/>
    <property type="evidence" value="ECO:0007669"/>
    <property type="project" value="UniProtKB-UniRule"/>
</dbReference>
<keyword evidence="9 15" id="KW-0418">Kinase</keyword>
<dbReference type="InterPro" id="IPR023468">
    <property type="entry name" value="Riboflavin_kinase"/>
</dbReference>
<keyword evidence="10 15" id="KW-0274">FAD</keyword>
<dbReference type="SUPFAM" id="SSF82114">
    <property type="entry name" value="Riboflavin kinase-like"/>
    <property type="match status" value="1"/>
</dbReference>
<evidence type="ECO:0000256" key="15">
    <source>
        <dbReference type="PIRNR" id="PIRNR004491"/>
    </source>
</evidence>
<dbReference type="SMART" id="SM00904">
    <property type="entry name" value="Flavokinase"/>
    <property type="match status" value="1"/>
</dbReference>
<dbReference type="RefSeq" id="WP_191153672.1">
    <property type="nucleotide sequence ID" value="NZ_JACWUN010000002.1"/>
</dbReference>
<evidence type="ECO:0000259" key="16">
    <source>
        <dbReference type="SMART" id="SM00904"/>
    </source>
</evidence>
<keyword evidence="12" id="KW-0511">Multifunctional enzyme</keyword>
<dbReference type="UniPathway" id="UPA00277">
    <property type="reaction ID" value="UER00407"/>
</dbReference>
<dbReference type="InterPro" id="IPR015865">
    <property type="entry name" value="Riboflavin_kinase_bac/euk"/>
</dbReference>
<evidence type="ECO:0000256" key="1">
    <source>
        <dbReference type="ARBA" id="ARBA00002121"/>
    </source>
</evidence>
<dbReference type="InterPro" id="IPR002606">
    <property type="entry name" value="Riboflavin_kinase_bac"/>
</dbReference>
<keyword evidence="4 15" id="KW-0285">Flavoprotein</keyword>
<keyword evidence="6 15" id="KW-0808">Transferase</keyword>
<accession>A0A8J6QJS8</accession>
<evidence type="ECO:0000256" key="8">
    <source>
        <dbReference type="ARBA" id="ARBA00022741"/>
    </source>
</evidence>
<dbReference type="Pfam" id="PF01687">
    <property type="entry name" value="Flavokinase"/>
    <property type="match status" value="1"/>
</dbReference>
<dbReference type="Gene3D" id="3.40.50.620">
    <property type="entry name" value="HUPs"/>
    <property type="match status" value="1"/>
</dbReference>
<keyword evidence="7 15" id="KW-0548">Nucleotidyltransferase</keyword>
<dbReference type="FunFam" id="3.40.50.620:FF:000021">
    <property type="entry name" value="Riboflavin biosynthesis protein"/>
    <property type="match status" value="1"/>
</dbReference>
<dbReference type="UniPathway" id="UPA00276">
    <property type="reaction ID" value="UER00406"/>
</dbReference>
<comment type="function">
    <text evidence="1">Catalyzes the phosphorylation of riboflavin to FMN followed by the adenylation of FMN to FAD.</text>
</comment>
<keyword evidence="8 15" id="KW-0547">Nucleotide-binding</keyword>
<feature type="domain" description="Riboflavin kinase" evidence="16">
    <location>
        <begin position="183"/>
        <end position="306"/>
    </location>
</feature>
<evidence type="ECO:0000313" key="18">
    <source>
        <dbReference type="Proteomes" id="UP000632828"/>
    </source>
</evidence>